<feature type="binding site" evidence="9">
    <location>
        <position position="175"/>
    </location>
    <ligand>
        <name>anthranilate</name>
        <dbReference type="ChEBI" id="CHEBI:16567"/>
        <label>2</label>
    </ligand>
</feature>
<feature type="domain" description="Glycosyl transferase family 3" evidence="10">
    <location>
        <begin position="83"/>
        <end position="341"/>
    </location>
</feature>
<evidence type="ECO:0000256" key="6">
    <source>
        <dbReference type="ARBA" id="ARBA00023141"/>
    </source>
</evidence>
<evidence type="ECO:0000259" key="11">
    <source>
        <dbReference type="Pfam" id="PF02885"/>
    </source>
</evidence>
<feature type="binding site" evidence="9">
    <location>
        <position position="234"/>
    </location>
    <ligand>
        <name>Mg(2+)</name>
        <dbReference type="ChEBI" id="CHEBI:18420"/>
        <label>2</label>
    </ligand>
</feature>
<keyword evidence="5 9" id="KW-0822">Tryptophan biosynthesis</keyword>
<dbReference type="PANTHER" id="PTHR43285:SF2">
    <property type="entry name" value="ANTHRANILATE PHOSPHORIBOSYLTRANSFERASE"/>
    <property type="match status" value="1"/>
</dbReference>
<accession>A0A420XPF3</accession>
<feature type="binding site" evidence="9">
    <location>
        <position position="89"/>
    </location>
    <ligand>
        <name>5-phospho-alpha-D-ribose 1-diphosphate</name>
        <dbReference type="ChEBI" id="CHEBI:58017"/>
    </ligand>
</feature>
<dbReference type="Gene3D" id="3.40.1030.10">
    <property type="entry name" value="Nucleoside phosphorylase/phosphoribosyltransferase catalytic domain"/>
    <property type="match status" value="1"/>
</dbReference>
<evidence type="ECO:0000256" key="2">
    <source>
        <dbReference type="ARBA" id="ARBA00022605"/>
    </source>
</evidence>
<comment type="subunit">
    <text evidence="9">Homodimer.</text>
</comment>
<comment type="similarity">
    <text evidence="8">In the C-terminal section; belongs to the anthranilate phosphoribosyltransferase family.</text>
</comment>
<keyword evidence="3 9" id="KW-0328">Glycosyltransferase</keyword>
<dbReference type="GO" id="GO:0005829">
    <property type="term" value="C:cytosol"/>
    <property type="evidence" value="ECO:0007669"/>
    <property type="project" value="TreeGrafter"/>
</dbReference>
<keyword evidence="6 9" id="KW-0057">Aromatic amino acid biosynthesis</keyword>
<dbReference type="HAMAP" id="MF_00211">
    <property type="entry name" value="TrpD"/>
    <property type="match status" value="1"/>
</dbReference>
<dbReference type="GO" id="GO:0000162">
    <property type="term" value="P:L-tryptophan biosynthetic process"/>
    <property type="evidence" value="ECO:0007669"/>
    <property type="project" value="UniProtKB-UniRule"/>
</dbReference>
<gene>
    <name evidence="9" type="primary">trpD</name>
    <name evidence="12" type="ORF">CLV35_2545</name>
</gene>
<evidence type="ECO:0000256" key="8">
    <source>
        <dbReference type="ARBA" id="ARBA00061188"/>
    </source>
</evidence>
<comment type="cofactor">
    <cofactor evidence="9">
        <name>Mg(2+)</name>
        <dbReference type="ChEBI" id="CHEBI:18420"/>
    </cofactor>
    <text evidence="9">Binds 2 magnesium ions per monomer.</text>
</comment>
<dbReference type="Pfam" id="PF00591">
    <property type="entry name" value="Glycos_transf_3"/>
    <property type="match status" value="1"/>
</dbReference>
<dbReference type="InterPro" id="IPR036320">
    <property type="entry name" value="Glycosyl_Trfase_fam3_N_dom_sf"/>
</dbReference>
<feature type="binding site" evidence="9">
    <location>
        <begin position="92"/>
        <end position="93"/>
    </location>
    <ligand>
        <name>5-phospho-alpha-D-ribose 1-diphosphate</name>
        <dbReference type="ChEBI" id="CHEBI:58017"/>
    </ligand>
</feature>
<protein>
    <recommendedName>
        <fullName evidence="9">Anthranilate phosphoribosyltransferase</fullName>
        <ecNumber evidence="9">2.4.2.18</ecNumber>
    </recommendedName>
</protein>
<dbReference type="SUPFAM" id="SSF47648">
    <property type="entry name" value="Nucleoside phosphorylase/phosphoribosyltransferase N-terminal domain"/>
    <property type="match status" value="1"/>
</dbReference>
<reference evidence="12 13" key="1">
    <citation type="submission" date="2018-10" db="EMBL/GenBank/DDBJ databases">
        <title>Genomic Encyclopedia of Archaeal and Bacterial Type Strains, Phase II (KMG-II): from individual species to whole genera.</title>
        <authorList>
            <person name="Goeker M."/>
        </authorList>
    </citation>
    <scope>NUCLEOTIDE SEQUENCE [LARGE SCALE GENOMIC DNA]</scope>
    <source>
        <strain evidence="12 13">RP-AC37</strain>
    </source>
</reference>
<evidence type="ECO:0000313" key="13">
    <source>
        <dbReference type="Proteomes" id="UP000281955"/>
    </source>
</evidence>
<dbReference type="EMBL" id="RBWV01000012">
    <property type="protein sequence ID" value="RKS74046.1"/>
    <property type="molecule type" value="Genomic_DNA"/>
</dbReference>
<dbReference type="EC" id="2.4.2.18" evidence="9"/>
<evidence type="ECO:0000256" key="1">
    <source>
        <dbReference type="ARBA" id="ARBA00004907"/>
    </source>
</evidence>
<dbReference type="InterPro" id="IPR035902">
    <property type="entry name" value="Nuc_phospho_transferase"/>
</dbReference>
<feature type="domain" description="Glycosyl transferase family 3 N-terminal" evidence="11">
    <location>
        <begin position="15"/>
        <end position="75"/>
    </location>
</feature>
<comment type="caution">
    <text evidence="12">The sequence shown here is derived from an EMBL/GenBank/DDBJ whole genome shotgun (WGS) entry which is preliminary data.</text>
</comment>
<organism evidence="12 13">
    <name type="scientific">Motilibacter peucedani</name>
    <dbReference type="NCBI Taxonomy" id="598650"/>
    <lineage>
        <taxon>Bacteria</taxon>
        <taxon>Bacillati</taxon>
        <taxon>Actinomycetota</taxon>
        <taxon>Actinomycetes</taxon>
        <taxon>Motilibacterales</taxon>
        <taxon>Motilibacteraceae</taxon>
        <taxon>Motilibacter</taxon>
    </lineage>
</organism>
<dbReference type="Gene3D" id="1.20.970.10">
    <property type="entry name" value="Transferase, Pyrimidine Nucleoside Phosphorylase, Chain C"/>
    <property type="match status" value="1"/>
</dbReference>
<feature type="binding site" evidence="9">
    <location>
        <begin position="99"/>
        <end position="102"/>
    </location>
    <ligand>
        <name>5-phospho-alpha-D-ribose 1-diphosphate</name>
        <dbReference type="ChEBI" id="CHEBI:58017"/>
    </ligand>
</feature>
<keyword evidence="2 9" id="KW-0028">Amino-acid biosynthesis</keyword>
<dbReference type="GO" id="GO:0000287">
    <property type="term" value="F:magnesium ion binding"/>
    <property type="evidence" value="ECO:0007669"/>
    <property type="project" value="UniProtKB-UniRule"/>
</dbReference>
<comment type="catalytic activity">
    <reaction evidence="7 9">
        <text>N-(5-phospho-beta-D-ribosyl)anthranilate + diphosphate = 5-phospho-alpha-D-ribose 1-diphosphate + anthranilate</text>
        <dbReference type="Rhea" id="RHEA:11768"/>
        <dbReference type="ChEBI" id="CHEBI:16567"/>
        <dbReference type="ChEBI" id="CHEBI:18277"/>
        <dbReference type="ChEBI" id="CHEBI:33019"/>
        <dbReference type="ChEBI" id="CHEBI:58017"/>
        <dbReference type="EC" id="2.4.2.18"/>
    </reaction>
</comment>
<comment type="caution">
    <text evidence="9">Lacks conserved residue(s) required for the propagation of feature annotation.</text>
</comment>
<dbReference type="SUPFAM" id="SSF52418">
    <property type="entry name" value="Nucleoside phosphorylase/phosphoribosyltransferase catalytic domain"/>
    <property type="match status" value="1"/>
</dbReference>
<keyword evidence="9" id="KW-0479">Metal-binding</keyword>
<dbReference type="RefSeq" id="WP_121193816.1">
    <property type="nucleotide sequence ID" value="NZ_RBWV01000012.1"/>
</dbReference>
<dbReference type="InterPro" id="IPR005940">
    <property type="entry name" value="Anthranilate_Pribosyl_Tfrase"/>
</dbReference>
<feature type="binding site" evidence="9">
    <location>
        <position position="233"/>
    </location>
    <ligand>
        <name>Mg(2+)</name>
        <dbReference type="ChEBI" id="CHEBI:18420"/>
        <label>2</label>
    </ligand>
</feature>
<dbReference type="UniPathway" id="UPA00035">
    <property type="reaction ID" value="UER00041"/>
</dbReference>
<name>A0A420XPF3_9ACTN</name>
<comment type="pathway">
    <text evidence="1 9">Amino-acid biosynthesis; L-tryptophan biosynthesis; L-tryptophan from chorismate: step 2/5.</text>
</comment>
<feature type="binding site" evidence="9">
    <location>
        <position position="89"/>
    </location>
    <ligand>
        <name>anthranilate</name>
        <dbReference type="ChEBI" id="CHEBI:16567"/>
        <label>1</label>
    </ligand>
</feature>
<keyword evidence="4 9" id="KW-0808">Transferase</keyword>
<dbReference type="Pfam" id="PF02885">
    <property type="entry name" value="Glycos_trans_3N"/>
    <property type="match status" value="1"/>
</dbReference>
<dbReference type="NCBIfam" id="TIGR01245">
    <property type="entry name" value="trpD"/>
    <property type="match status" value="1"/>
</dbReference>
<dbReference type="InterPro" id="IPR017459">
    <property type="entry name" value="Glycosyl_Trfase_fam3_N_dom"/>
</dbReference>
<comment type="function">
    <text evidence="9">Catalyzes the transfer of the phosphoribosyl group of 5-phosphorylribose-1-pyrophosphate (PRPP) to anthranilate to yield N-(5'-phosphoribosyl)-anthranilate (PRA).</text>
</comment>
<keyword evidence="9" id="KW-0460">Magnesium</keyword>
<evidence type="ECO:0000256" key="5">
    <source>
        <dbReference type="ARBA" id="ARBA00022822"/>
    </source>
</evidence>
<dbReference type="AlphaFoldDB" id="A0A420XPF3"/>
<feature type="binding site" evidence="9">
    <location>
        <position position="129"/>
    </location>
    <ligand>
        <name>5-phospho-alpha-D-ribose 1-diphosphate</name>
        <dbReference type="ChEBI" id="CHEBI:58017"/>
    </ligand>
</feature>
<dbReference type="GO" id="GO:0004048">
    <property type="term" value="F:anthranilate phosphoribosyltransferase activity"/>
    <property type="evidence" value="ECO:0007669"/>
    <property type="project" value="UniProtKB-UniRule"/>
</dbReference>
<sequence>MSAAARGQLRTWPVLIGSLLRGEALSSAETAWAMDQVMLGEASPAQVAGFVVALRAKGETPEEITGLVAAMLQHARRVDVPGDAVDTCGTGGDGAHTVNISTMAAVVVAAAGGRVVKHGNRAASSRCGSADLLEALGVVVDLPPEAVAASVEQAGIGFCFAPLFHPALRHAAVPRRELGVPTVFNVLGPLANPAQPSAQAVGVADGRLAGVMARVLADRGTSALVFRGDDGLDELTTTGPSTVWEVCSGEVRESSIVPEDLGVERAPAGALRGGDAAYNAEVAQQVLAGERGPVRDAVLLNAAAALVALDAARGTGEGEELVPRLAAAVARAGDALDSGAATATLARWVEVSAALAG</sequence>
<dbReference type="PANTHER" id="PTHR43285">
    <property type="entry name" value="ANTHRANILATE PHOSPHORIBOSYLTRANSFERASE"/>
    <property type="match status" value="1"/>
</dbReference>
<evidence type="ECO:0000256" key="3">
    <source>
        <dbReference type="ARBA" id="ARBA00022676"/>
    </source>
</evidence>
<evidence type="ECO:0000313" key="12">
    <source>
        <dbReference type="EMBL" id="RKS74046.1"/>
    </source>
</evidence>
<evidence type="ECO:0000256" key="9">
    <source>
        <dbReference type="HAMAP-Rule" id="MF_00211"/>
    </source>
</evidence>
<dbReference type="InterPro" id="IPR000312">
    <property type="entry name" value="Glycosyl_Trfase_fam3"/>
</dbReference>
<feature type="binding site" evidence="9">
    <location>
        <position position="97"/>
    </location>
    <ligand>
        <name>5-phospho-alpha-D-ribose 1-diphosphate</name>
        <dbReference type="ChEBI" id="CHEBI:58017"/>
    </ligand>
</feature>
<dbReference type="Proteomes" id="UP000281955">
    <property type="component" value="Unassembled WGS sequence"/>
</dbReference>
<dbReference type="OrthoDB" id="9806430at2"/>
<evidence type="ECO:0000256" key="4">
    <source>
        <dbReference type="ARBA" id="ARBA00022679"/>
    </source>
</evidence>
<dbReference type="InParanoid" id="A0A420XPF3"/>
<evidence type="ECO:0000256" key="7">
    <source>
        <dbReference type="ARBA" id="ARBA00052328"/>
    </source>
</evidence>
<comment type="similarity">
    <text evidence="9">Belongs to the anthranilate phosphoribosyltransferase family.</text>
</comment>
<feature type="binding site" evidence="9">
    <location>
        <position position="120"/>
    </location>
    <ligand>
        <name>anthranilate</name>
        <dbReference type="ChEBI" id="CHEBI:16567"/>
        <label>1</label>
    </ligand>
</feature>
<keyword evidence="13" id="KW-1185">Reference proteome</keyword>
<dbReference type="FunFam" id="3.40.1030.10:FF:000002">
    <property type="entry name" value="Anthranilate phosphoribosyltransferase"/>
    <property type="match status" value="1"/>
</dbReference>
<feature type="binding site" evidence="9">
    <location>
        <begin position="117"/>
        <end position="125"/>
    </location>
    <ligand>
        <name>5-phospho-alpha-D-ribose 1-diphosphate</name>
        <dbReference type="ChEBI" id="CHEBI:58017"/>
    </ligand>
</feature>
<feature type="binding site" evidence="9">
    <location>
        <position position="234"/>
    </location>
    <ligand>
        <name>Mg(2+)</name>
        <dbReference type="ChEBI" id="CHEBI:18420"/>
        <label>1</label>
    </ligand>
</feature>
<proteinExistence type="inferred from homology"/>
<dbReference type="FunCoup" id="A0A420XPF3">
    <property type="interactions" value="271"/>
</dbReference>
<evidence type="ECO:0000259" key="10">
    <source>
        <dbReference type="Pfam" id="PF00591"/>
    </source>
</evidence>
<feature type="binding site" evidence="9">
    <location>
        <position position="101"/>
    </location>
    <ligand>
        <name>Mg(2+)</name>
        <dbReference type="ChEBI" id="CHEBI:18420"/>
        <label>1</label>
    </ligand>
</feature>